<accession>A0A916VCX9</accession>
<feature type="transmembrane region" description="Helical" evidence="2">
    <location>
        <begin position="231"/>
        <end position="254"/>
    </location>
</feature>
<protein>
    <submittedName>
        <fullName evidence="3">Uncharacterized protein</fullName>
    </submittedName>
</protein>
<evidence type="ECO:0000313" key="4">
    <source>
        <dbReference type="Proteomes" id="UP000613208"/>
    </source>
</evidence>
<feature type="transmembrane region" description="Helical" evidence="2">
    <location>
        <begin position="205"/>
        <end position="225"/>
    </location>
</feature>
<feature type="transmembrane region" description="Helical" evidence="2">
    <location>
        <begin position="171"/>
        <end position="193"/>
    </location>
</feature>
<name>A0A916VCX9_9FIRM</name>
<dbReference type="Proteomes" id="UP000613208">
    <property type="component" value="Unassembled WGS sequence"/>
</dbReference>
<keyword evidence="2" id="KW-0472">Membrane</keyword>
<feature type="transmembrane region" description="Helical" evidence="2">
    <location>
        <begin position="261"/>
        <end position="281"/>
    </location>
</feature>
<dbReference type="EMBL" id="BLYI01000024">
    <property type="protein sequence ID" value="GFO84548.1"/>
    <property type="molecule type" value="Genomic_DNA"/>
</dbReference>
<feature type="region of interest" description="Disordered" evidence="1">
    <location>
        <begin position="24"/>
        <end position="50"/>
    </location>
</feature>
<dbReference type="RefSeq" id="WP_201310275.1">
    <property type="nucleotide sequence ID" value="NZ_BLYI01000024.1"/>
</dbReference>
<keyword evidence="4" id="KW-1185">Reference proteome</keyword>
<dbReference type="AlphaFoldDB" id="A0A916VCX9"/>
<comment type="caution">
    <text evidence="3">The sequence shown here is derived from an EMBL/GenBank/DDBJ whole genome shotgun (WGS) entry which is preliminary data.</text>
</comment>
<sequence length="297" mass="32544">MPKFCTKCGSALINGKCPNCDSGQPMGQQDHKPNDSLNQQEHEPHTASTEHYKEQGKAFFQNLLMIIKNPVDGLLVAAEDKNSKIGLIFMGIEAVLAGLFVFIFFSKIQGMIETLSSLSSSDVSGNLISFSFLIVGCLLNMGENMETFGNMFTNTSELTKPFMGGYLIREAIVVFLTSLIVSGLVYVLMRYMAHAEMNWFQSCQLVGLRSLGAAMGWLIAIIAVLLGLYNIAVIAIMLGMILSMIYLGVAMAVYPGTKRNLIPYILLILAVVMILIVYVVMKGNLETLVGNNIFRGL</sequence>
<reference evidence="3" key="1">
    <citation type="submission" date="2020-06" db="EMBL/GenBank/DDBJ databases">
        <title>Characterization of fructooligosaccharide metabolism and fructooligosaccharide-degrading enzymes in human commensal butyrate producers.</title>
        <authorList>
            <person name="Tanno H."/>
            <person name="Fujii T."/>
            <person name="Hirano K."/>
            <person name="Maeno S."/>
            <person name="Tonozuka T."/>
            <person name="Sakamoto M."/>
            <person name="Ohkuma M."/>
            <person name="Tochio T."/>
            <person name="Endo A."/>
        </authorList>
    </citation>
    <scope>NUCLEOTIDE SEQUENCE</scope>
    <source>
        <strain evidence="3">JCM 17466</strain>
    </source>
</reference>
<proteinExistence type="predicted"/>
<organism evidence="3 4">
    <name type="scientific">Anaerostipes butyraticus</name>
    <dbReference type="NCBI Taxonomy" id="645466"/>
    <lineage>
        <taxon>Bacteria</taxon>
        <taxon>Bacillati</taxon>
        <taxon>Bacillota</taxon>
        <taxon>Clostridia</taxon>
        <taxon>Lachnospirales</taxon>
        <taxon>Lachnospiraceae</taxon>
        <taxon>Anaerostipes</taxon>
    </lineage>
</organism>
<keyword evidence="2" id="KW-0812">Transmembrane</keyword>
<evidence type="ECO:0000256" key="1">
    <source>
        <dbReference type="SAM" id="MobiDB-lite"/>
    </source>
</evidence>
<keyword evidence="2" id="KW-1133">Transmembrane helix</keyword>
<evidence type="ECO:0000313" key="3">
    <source>
        <dbReference type="EMBL" id="GFO84548.1"/>
    </source>
</evidence>
<gene>
    <name evidence="3" type="ORF">ANBU17_08950</name>
</gene>
<feature type="transmembrane region" description="Helical" evidence="2">
    <location>
        <begin position="85"/>
        <end position="105"/>
    </location>
</feature>
<evidence type="ECO:0000256" key="2">
    <source>
        <dbReference type="SAM" id="Phobius"/>
    </source>
</evidence>
<feature type="compositionally biased region" description="Basic and acidic residues" evidence="1">
    <location>
        <begin position="29"/>
        <end position="50"/>
    </location>
</feature>